<feature type="region of interest" description="Disordered" evidence="1">
    <location>
        <begin position="301"/>
        <end position="353"/>
    </location>
</feature>
<evidence type="ECO:0000256" key="1">
    <source>
        <dbReference type="SAM" id="MobiDB-lite"/>
    </source>
</evidence>
<reference evidence="3" key="1">
    <citation type="journal article" date="2011" name="Proc. Natl. Acad. Sci. U.S.A.">
        <title>Obligate biotrophy features unraveled by the genomic analysis of rust fungi.</title>
        <authorList>
            <person name="Duplessis S."/>
            <person name="Cuomo C.A."/>
            <person name="Lin Y.-C."/>
            <person name="Aerts A."/>
            <person name="Tisserant E."/>
            <person name="Veneault-Fourrey C."/>
            <person name="Joly D.L."/>
            <person name="Hacquard S."/>
            <person name="Amselem J."/>
            <person name="Cantarel B.L."/>
            <person name="Chiu R."/>
            <person name="Coutinho P.M."/>
            <person name="Feau N."/>
            <person name="Field M."/>
            <person name="Frey P."/>
            <person name="Gelhaye E."/>
            <person name="Goldberg J."/>
            <person name="Grabherr M.G."/>
            <person name="Kodira C.D."/>
            <person name="Kohler A."/>
            <person name="Kuees U."/>
            <person name="Lindquist E.A."/>
            <person name="Lucas S.M."/>
            <person name="Mago R."/>
            <person name="Mauceli E."/>
            <person name="Morin E."/>
            <person name="Murat C."/>
            <person name="Pangilinan J.L."/>
            <person name="Park R."/>
            <person name="Pearson M."/>
            <person name="Quesneville H."/>
            <person name="Rouhier N."/>
            <person name="Sakthikumar S."/>
            <person name="Salamov A.A."/>
            <person name="Schmutz J."/>
            <person name="Selles B."/>
            <person name="Shapiro H."/>
            <person name="Tanguay P."/>
            <person name="Tuskan G.A."/>
            <person name="Henrissat B."/>
            <person name="Van de Peer Y."/>
            <person name="Rouze P."/>
            <person name="Ellis J.G."/>
            <person name="Dodds P.N."/>
            <person name="Schein J.E."/>
            <person name="Zhong S."/>
            <person name="Hamelin R.C."/>
            <person name="Grigoriev I.V."/>
            <person name="Szabo L.J."/>
            <person name="Martin F."/>
        </authorList>
    </citation>
    <scope>NUCLEOTIDE SEQUENCE [LARGE SCALE GENOMIC DNA]</scope>
    <source>
        <strain evidence="3">98AG31 / pathotype 3-4-7</strain>
    </source>
</reference>
<evidence type="ECO:0000313" key="2">
    <source>
        <dbReference type="EMBL" id="EGG12871.1"/>
    </source>
</evidence>
<dbReference type="GeneID" id="18932783"/>
<dbReference type="OrthoDB" id="10432410at2759"/>
<feature type="compositionally biased region" description="Polar residues" evidence="1">
    <location>
        <begin position="301"/>
        <end position="317"/>
    </location>
</feature>
<gene>
    <name evidence="2" type="ORF">MELLADRAFT_76398</name>
</gene>
<protein>
    <submittedName>
        <fullName evidence="2">Uncharacterized protein</fullName>
    </submittedName>
</protein>
<organism evidence="3">
    <name type="scientific">Melampsora larici-populina (strain 98AG31 / pathotype 3-4-7)</name>
    <name type="common">Poplar leaf rust fungus</name>
    <dbReference type="NCBI Taxonomy" id="747676"/>
    <lineage>
        <taxon>Eukaryota</taxon>
        <taxon>Fungi</taxon>
        <taxon>Dikarya</taxon>
        <taxon>Basidiomycota</taxon>
        <taxon>Pucciniomycotina</taxon>
        <taxon>Pucciniomycetes</taxon>
        <taxon>Pucciniales</taxon>
        <taxon>Melampsoraceae</taxon>
        <taxon>Melampsora</taxon>
    </lineage>
</organism>
<sequence>MFMFNQTFKITFNTHLQIKKFNLLGRASWLLIPASMALQKSRPRIQFIEPIKNHHQANITADSIVSSSHQSTSTITPPHNSPLFSIATPGQRVRFHPIVRIIFADGQSDKDPQSPHCRSPTNWPDSKLQRRMRLGTKTLSLPLSLSPHRPHPVRFLSPTAGDFPNISHSRQSVLARTQREIEEDDQFIPAPVRTIKLTIPSLTRRPSSKKLRVREEERIRRCAEAHGGKIKSCLKRPSSGFGATPSIPRSRRDSNEVGIAISTNTMRNVWISRSPQPGITEENVSSDNQLHWNQAVEDTPVFTSNFHPSPTNSSESDSVGPKSPLETNEDTDSDKSSPDSTSHPEDSHKSPVKGLNRLAKKLSGSALHFRFFTPKPQRWQLPDDDQEIIQDEMEELELSIPEPDLITSKDTPRSWLPVLSLRKRASNIEQRSRLIDQDNDSNRQEYTGQPAPLEDDPLTIDDTMKDRLLVRSNSYHHDHRALPSTSGDPIFNTDPYGETTSTSLSMSLSTSLLTISPGITRSNTTLDRTLTAQEQGLKPCCETCEEAASKGLQADHEIPFSPRALEIYRSRAWYLDDIVVEDAKKVEIGDASAGNYPSATLRNPLPNRIRTLRCSIHKRDVSLDMSGEFIIPPLPPMPNTSQIKKMLPIETNKNIVPSPCPKSYECHLNQKLGLGVQYESTKV</sequence>
<feature type="compositionally biased region" description="Basic and acidic residues" evidence="1">
    <location>
        <begin position="430"/>
        <end position="443"/>
    </location>
</feature>
<dbReference type="RefSeq" id="XP_007403809.1">
    <property type="nucleotide sequence ID" value="XM_007403747.1"/>
</dbReference>
<dbReference type="VEuPathDB" id="FungiDB:MELLADRAFT_76398"/>
<accession>F4R4U6</accession>
<dbReference type="InParanoid" id="F4R4U6"/>
<feature type="region of interest" description="Disordered" evidence="1">
    <location>
        <begin position="478"/>
        <end position="502"/>
    </location>
</feature>
<dbReference type="AlphaFoldDB" id="F4R4U6"/>
<feature type="region of interest" description="Disordered" evidence="1">
    <location>
        <begin position="234"/>
        <end position="255"/>
    </location>
</feature>
<keyword evidence="3" id="KW-1185">Reference proteome</keyword>
<dbReference type="Proteomes" id="UP000001072">
    <property type="component" value="Unassembled WGS sequence"/>
</dbReference>
<evidence type="ECO:0000313" key="3">
    <source>
        <dbReference type="Proteomes" id="UP000001072"/>
    </source>
</evidence>
<feature type="compositionally biased region" description="Basic and acidic residues" evidence="1">
    <location>
        <begin position="333"/>
        <end position="349"/>
    </location>
</feature>
<feature type="region of interest" description="Disordered" evidence="1">
    <location>
        <begin position="430"/>
        <end position="458"/>
    </location>
</feature>
<proteinExistence type="predicted"/>
<name>F4R4U6_MELLP</name>
<dbReference type="EMBL" id="GL883090">
    <property type="protein sequence ID" value="EGG12871.1"/>
    <property type="molecule type" value="Genomic_DNA"/>
</dbReference>
<dbReference type="KEGG" id="mlr:MELLADRAFT_76398"/>
<dbReference type="HOGENOM" id="CLU_402824_0_0_1"/>
<feature type="region of interest" description="Disordered" evidence="1">
    <location>
        <begin position="106"/>
        <end position="126"/>
    </location>
</feature>